<dbReference type="Proteomes" id="UP000823891">
    <property type="component" value="Unassembled WGS sequence"/>
</dbReference>
<evidence type="ECO:0000256" key="6">
    <source>
        <dbReference type="ARBA" id="ARBA00038076"/>
    </source>
</evidence>
<evidence type="ECO:0000256" key="2">
    <source>
        <dbReference type="ARBA" id="ARBA00022475"/>
    </source>
</evidence>
<feature type="domain" description="ABC3 transporter permease C-terminal" evidence="8">
    <location>
        <begin position="605"/>
        <end position="720"/>
    </location>
</feature>
<feature type="transmembrane region" description="Helical" evidence="7">
    <location>
        <begin position="20"/>
        <end position="42"/>
    </location>
</feature>
<dbReference type="InterPro" id="IPR050250">
    <property type="entry name" value="Macrolide_Exporter_MacB"/>
</dbReference>
<dbReference type="InterPro" id="IPR003838">
    <property type="entry name" value="ABC3_permease_C"/>
</dbReference>
<keyword evidence="3 7" id="KW-0812">Transmembrane</keyword>
<reference evidence="9" key="1">
    <citation type="journal article" date="2021" name="PeerJ">
        <title>Extensive microbial diversity within the chicken gut microbiome revealed by metagenomics and culture.</title>
        <authorList>
            <person name="Gilroy R."/>
            <person name="Ravi A."/>
            <person name="Getino M."/>
            <person name="Pursley I."/>
            <person name="Horton D.L."/>
            <person name="Alikhan N.F."/>
            <person name="Baker D."/>
            <person name="Gharbi K."/>
            <person name="Hall N."/>
            <person name="Watson M."/>
            <person name="Adriaenssens E.M."/>
            <person name="Foster-Nyarko E."/>
            <person name="Jarju S."/>
            <person name="Secka A."/>
            <person name="Antonio M."/>
            <person name="Oren A."/>
            <person name="Chaudhuri R.R."/>
            <person name="La Ragione R."/>
            <person name="Hildebrand F."/>
            <person name="Pallen M.J."/>
        </authorList>
    </citation>
    <scope>NUCLEOTIDE SEQUENCE</scope>
    <source>
        <strain evidence="9">USAMLcec2-132</strain>
    </source>
</reference>
<name>A0A9D2SS28_9FIRM</name>
<keyword evidence="4 7" id="KW-1133">Transmembrane helix</keyword>
<dbReference type="EMBL" id="DWWS01000062">
    <property type="protein sequence ID" value="HJC25350.1"/>
    <property type="molecule type" value="Genomic_DNA"/>
</dbReference>
<feature type="domain" description="ABC3 transporter permease C-terminal" evidence="8">
    <location>
        <begin position="154"/>
        <end position="277"/>
    </location>
</feature>
<keyword evidence="2" id="KW-1003">Cell membrane</keyword>
<keyword evidence="5 7" id="KW-0472">Membrane</keyword>
<dbReference type="PANTHER" id="PTHR30572">
    <property type="entry name" value="MEMBRANE COMPONENT OF TRANSPORTER-RELATED"/>
    <property type="match status" value="1"/>
</dbReference>
<comment type="caution">
    <text evidence="9">The sequence shown here is derived from an EMBL/GenBank/DDBJ whole genome shotgun (WGS) entry which is preliminary data.</text>
</comment>
<feature type="transmembrane region" description="Helical" evidence="7">
    <location>
        <begin position="693"/>
        <end position="713"/>
    </location>
</feature>
<evidence type="ECO:0000313" key="9">
    <source>
        <dbReference type="EMBL" id="HJC25350.1"/>
    </source>
</evidence>
<dbReference type="Pfam" id="PF02687">
    <property type="entry name" value="FtsX"/>
    <property type="match status" value="2"/>
</dbReference>
<evidence type="ECO:0000256" key="4">
    <source>
        <dbReference type="ARBA" id="ARBA00022989"/>
    </source>
</evidence>
<reference evidence="9" key="2">
    <citation type="submission" date="2021-04" db="EMBL/GenBank/DDBJ databases">
        <authorList>
            <person name="Gilroy R."/>
        </authorList>
    </citation>
    <scope>NUCLEOTIDE SEQUENCE</scope>
    <source>
        <strain evidence="9">USAMLcec2-132</strain>
    </source>
</reference>
<evidence type="ECO:0000256" key="1">
    <source>
        <dbReference type="ARBA" id="ARBA00004651"/>
    </source>
</evidence>
<dbReference type="AlphaFoldDB" id="A0A9D2SS28"/>
<feature type="transmembrane region" description="Helical" evidence="7">
    <location>
        <begin position="662"/>
        <end position="681"/>
    </location>
</feature>
<evidence type="ECO:0000256" key="5">
    <source>
        <dbReference type="ARBA" id="ARBA00023136"/>
    </source>
</evidence>
<feature type="transmembrane region" description="Helical" evidence="7">
    <location>
        <begin position="243"/>
        <end position="267"/>
    </location>
</feature>
<comment type="subcellular location">
    <subcellularLocation>
        <location evidence="1">Cell membrane</location>
        <topology evidence="1">Multi-pass membrane protein</topology>
    </subcellularLocation>
</comment>
<evidence type="ECO:0000313" key="10">
    <source>
        <dbReference type="Proteomes" id="UP000823891"/>
    </source>
</evidence>
<dbReference type="PANTHER" id="PTHR30572:SF4">
    <property type="entry name" value="ABC TRANSPORTER PERMEASE YTRF"/>
    <property type="match status" value="1"/>
</dbReference>
<feature type="transmembrane region" description="Helical" evidence="7">
    <location>
        <begin position="209"/>
        <end position="231"/>
    </location>
</feature>
<feature type="transmembrane region" description="Helical" evidence="7">
    <location>
        <begin position="144"/>
        <end position="165"/>
    </location>
</feature>
<sequence>MWKDYSVSYIRKNRASSASVIAAALLAALLLSLLLSLLYSMWDYERERILREEGNFHARLTGRIDEEELTILRGYGNVESAEVNAEESEGENLAVDVRLKKTADIYKEIPKLAELIGLHADQAVYNDALLSLYLVRNPRNPDGAVILAAFCAVTVFSCISLILVIHNAFAVFMNDRVHQFGILSSIGATPGQIRACLLQEAGALCTVPVLLGNLLGMAAAAAVLEGINLYLNEIVPDRAASHFSFHPLVPAASILCAAATVWISALIPARRLSRLTPLEAIRGKDSAGLKRKKSSPLLSFLFGVEGALAGNALRAQRRALRAAALSLTLSFLAFTLMECLLSLSQASTRVTYWDRYRNAWDIMITVKDTDIASFQESPSCQPDSLREADGISDVLIYQKEEAVRILTEEELGAEFMAAGGFGGKESGWLVSAPVVVLDDVSFLSWCGQIGAPKRLDGAVVYNRVRDDTDPNFRKRNYIPYLNEGGDRAVLRKTGQEEVSVTLPVIAYTDEAPVFREQFGVEDYHELVHFIPASLWEQIGRRIGGAEHELYIRILAQERDSLEALDALEEELCGLLSEYETESENRIRAKLESDRAFDALMTIFGSFCVLLALFGVSSIFLNTLSFVRQRRREIARYLSIGMTPEGVRKLFCVEALVLAGRPALITLPLAALITGWFLKITYMDVSVFMAELPVFPILAFFIAIFASVGLAYYVGGRRLMRCSLAEMLRDETVV</sequence>
<gene>
    <name evidence="9" type="ORF">H9761_16880</name>
</gene>
<evidence type="ECO:0000256" key="7">
    <source>
        <dbReference type="SAM" id="Phobius"/>
    </source>
</evidence>
<dbReference type="GO" id="GO:0022857">
    <property type="term" value="F:transmembrane transporter activity"/>
    <property type="evidence" value="ECO:0007669"/>
    <property type="project" value="TreeGrafter"/>
</dbReference>
<dbReference type="GO" id="GO:0005886">
    <property type="term" value="C:plasma membrane"/>
    <property type="evidence" value="ECO:0007669"/>
    <property type="project" value="UniProtKB-SubCell"/>
</dbReference>
<organism evidence="9 10">
    <name type="scientific">Candidatus Eisenbergiella merdavium</name>
    <dbReference type="NCBI Taxonomy" id="2838551"/>
    <lineage>
        <taxon>Bacteria</taxon>
        <taxon>Bacillati</taxon>
        <taxon>Bacillota</taxon>
        <taxon>Clostridia</taxon>
        <taxon>Lachnospirales</taxon>
        <taxon>Lachnospiraceae</taxon>
        <taxon>Eisenbergiella</taxon>
    </lineage>
</organism>
<evidence type="ECO:0000259" key="8">
    <source>
        <dbReference type="Pfam" id="PF02687"/>
    </source>
</evidence>
<evidence type="ECO:0000256" key="3">
    <source>
        <dbReference type="ARBA" id="ARBA00022692"/>
    </source>
</evidence>
<protein>
    <submittedName>
        <fullName evidence="9">ABC transporter permease</fullName>
    </submittedName>
</protein>
<proteinExistence type="inferred from homology"/>
<feature type="transmembrane region" description="Helical" evidence="7">
    <location>
        <begin position="598"/>
        <end position="626"/>
    </location>
</feature>
<comment type="similarity">
    <text evidence="6">Belongs to the ABC-4 integral membrane protein family.</text>
</comment>
<accession>A0A9D2SS28</accession>